<feature type="domain" description="Integrase catalytic" evidence="1">
    <location>
        <begin position="20"/>
        <end position="176"/>
    </location>
</feature>
<dbReference type="InterPro" id="IPR012337">
    <property type="entry name" value="RNaseH-like_sf"/>
</dbReference>
<dbReference type="Gene3D" id="3.30.420.10">
    <property type="entry name" value="Ribonuclease H-like superfamily/Ribonuclease H"/>
    <property type="match status" value="1"/>
</dbReference>
<dbReference type="GO" id="GO:0003676">
    <property type="term" value="F:nucleic acid binding"/>
    <property type="evidence" value="ECO:0007669"/>
    <property type="project" value="InterPro"/>
</dbReference>
<dbReference type="AlphaFoldDB" id="A0A2P4Y862"/>
<sequence>MHPLCGDTRWQSRPYGPALHTTKPNEVLHFDYLMLPEDEDTHNNTSLSGYGELYSTADPYTTLFTVSLLSWFHRYGVVKQWVTDQGTHFKNEVIDHLAKSIGANHHFTAAYCPWANGTVEVVNRLLLKCMRAVLSERRMSPSIWETILDMVQAALNHQPSGRLSDRAPITAFTGLPVMTPLAAIFTDDKVVDMDATTLWTKQQHYLEDAAEALASMHRDVAQMGDQRQIQARARQAVKAKPPNFTIGDFVLTASVIPVPNKLSIKWRDQNVFFAQ</sequence>
<dbReference type="EMBL" id="NCKW01004952">
    <property type="protein sequence ID" value="POM74000.1"/>
    <property type="molecule type" value="Genomic_DNA"/>
</dbReference>
<reference evidence="2 3" key="1">
    <citation type="journal article" date="2017" name="Genome Biol. Evol.">
        <title>Phytophthora megakarya and P. palmivora, closely related causal agents of cacao black pod rot, underwent increases in genome sizes and gene numbers by different mechanisms.</title>
        <authorList>
            <person name="Ali S.S."/>
            <person name="Shao J."/>
            <person name="Lary D.J."/>
            <person name="Kronmiller B."/>
            <person name="Shen D."/>
            <person name="Strem M.D."/>
            <person name="Amoako-Attah I."/>
            <person name="Akrofi A.Y."/>
            <person name="Begoude B.A."/>
            <person name="Ten Hoopen G.M."/>
            <person name="Coulibaly K."/>
            <person name="Kebe B.I."/>
            <person name="Melnick R.L."/>
            <person name="Guiltinan M.J."/>
            <person name="Tyler B.M."/>
            <person name="Meinhardt L.W."/>
            <person name="Bailey B.A."/>
        </authorList>
    </citation>
    <scope>NUCLEOTIDE SEQUENCE [LARGE SCALE GENOMIC DNA]</scope>
    <source>
        <strain evidence="3">sbr112.9</strain>
    </source>
</reference>
<evidence type="ECO:0000313" key="3">
    <source>
        <dbReference type="Proteomes" id="UP000237271"/>
    </source>
</evidence>
<dbReference type="GO" id="GO:0015074">
    <property type="term" value="P:DNA integration"/>
    <property type="evidence" value="ECO:0007669"/>
    <property type="project" value="InterPro"/>
</dbReference>
<keyword evidence="3" id="KW-1185">Reference proteome</keyword>
<comment type="caution">
    <text evidence="2">The sequence shown here is derived from an EMBL/GenBank/DDBJ whole genome shotgun (WGS) entry which is preliminary data.</text>
</comment>
<gene>
    <name evidence="2" type="ORF">PHPALM_9095</name>
</gene>
<dbReference type="PROSITE" id="PS50994">
    <property type="entry name" value="INTEGRASE"/>
    <property type="match status" value="1"/>
</dbReference>
<dbReference type="InterPro" id="IPR036397">
    <property type="entry name" value="RNaseH_sf"/>
</dbReference>
<accession>A0A2P4Y862</accession>
<dbReference type="OrthoDB" id="1713704at2759"/>
<dbReference type="InterPro" id="IPR001584">
    <property type="entry name" value="Integrase_cat-core"/>
</dbReference>
<dbReference type="InterPro" id="IPR050951">
    <property type="entry name" value="Retrovirus_Pol_polyprotein"/>
</dbReference>
<dbReference type="PANTHER" id="PTHR37984:SF5">
    <property type="entry name" value="PROTEIN NYNRIN-LIKE"/>
    <property type="match status" value="1"/>
</dbReference>
<evidence type="ECO:0000259" key="1">
    <source>
        <dbReference type="PROSITE" id="PS50994"/>
    </source>
</evidence>
<proteinExistence type="predicted"/>
<name>A0A2P4Y862_9STRA</name>
<dbReference type="PANTHER" id="PTHR37984">
    <property type="entry name" value="PROTEIN CBG26694"/>
    <property type="match status" value="1"/>
</dbReference>
<dbReference type="Proteomes" id="UP000237271">
    <property type="component" value="Unassembled WGS sequence"/>
</dbReference>
<organism evidence="2 3">
    <name type="scientific">Phytophthora palmivora</name>
    <dbReference type="NCBI Taxonomy" id="4796"/>
    <lineage>
        <taxon>Eukaryota</taxon>
        <taxon>Sar</taxon>
        <taxon>Stramenopiles</taxon>
        <taxon>Oomycota</taxon>
        <taxon>Peronosporomycetes</taxon>
        <taxon>Peronosporales</taxon>
        <taxon>Peronosporaceae</taxon>
        <taxon>Phytophthora</taxon>
    </lineage>
</organism>
<protein>
    <recommendedName>
        <fullName evidence="1">Integrase catalytic domain-containing protein</fullName>
    </recommendedName>
</protein>
<evidence type="ECO:0000313" key="2">
    <source>
        <dbReference type="EMBL" id="POM74000.1"/>
    </source>
</evidence>
<dbReference type="SUPFAM" id="SSF53098">
    <property type="entry name" value="Ribonuclease H-like"/>
    <property type="match status" value="1"/>
</dbReference>